<dbReference type="EMBL" id="LT629710">
    <property type="protein sequence ID" value="SDO18973.1"/>
    <property type="molecule type" value="Genomic_DNA"/>
</dbReference>
<gene>
    <name evidence="1" type="ORF">SAMN04515671_0086</name>
</gene>
<dbReference type="STRING" id="1090615.SAMN04515671_0086"/>
<evidence type="ECO:0000313" key="1">
    <source>
        <dbReference type="EMBL" id="SDO18973.1"/>
    </source>
</evidence>
<accession>A0A1H0HIV9</accession>
<proteinExistence type="predicted"/>
<dbReference type="RefSeq" id="WP_090474054.1">
    <property type="nucleotide sequence ID" value="NZ_LT629710.1"/>
</dbReference>
<evidence type="ECO:0000313" key="2">
    <source>
        <dbReference type="Proteomes" id="UP000198741"/>
    </source>
</evidence>
<dbReference type="OrthoDB" id="9937870at2"/>
<dbReference type="Proteomes" id="UP000198741">
    <property type="component" value="Chromosome I"/>
</dbReference>
<protein>
    <submittedName>
        <fullName evidence="1">Uncharacterized protein</fullName>
    </submittedName>
</protein>
<dbReference type="AlphaFoldDB" id="A0A1H0HIV9"/>
<reference evidence="1 2" key="1">
    <citation type="submission" date="2016-10" db="EMBL/GenBank/DDBJ databases">
        <authorList>
            <person name="de Groot N.N."/>
        </authorList>
    </citation>
    <scope>NUCLEOTIDE SEQUENCE [LARGE SCALE GENOMIC DNA]</scope>
    <source>
        <strain evidence="2">P4-7,KCTC 19426,CECT 7604</strain>
    </source>
</reference>
<sequence>MPDNSAARKVAIDSIFGGGEVVVDPWSINLVADDFAASNPWTSAQALAEAPAPKMFSGGTADTPPFTASGIDPQFLLQMPAYTRHALAAEPERAAVALAFEQDSTNPYALYSHQGLTDAIARIRTWAAGQAFDPLQAMREQEDQKAAAARRNAALATAFARGGKAASDALMAQYAAEDATRTQQQAAAFASVMDALGWQDTGTGNIVPKR</sequence>
<organism evidence="1 2">
    <name type="scientific">Nakamurella panacisegetis</name>
    <dbReference type="NCBI Taxonomy" id="1090615"/>
    <lineage>
        <taxon>Bacteria</taxon>
        <taxon>Bacillati</taxon>
        <taxon>Actinomycetota</taxon>
        <taxon>Actinomycetes</taxon>
        <taxon>Nakamurellales</taxon>
        <taxon>Nakamurellaceae</taxon>
        <taxon>Nakamurella</taxon>
    </lineage>
</organism>
<name>A0A1H0HIV9_9ACTN</name>
<keyword evidence="2" id="KW-1185">Reference proteome</keyword>